<dbReference type="CDD" id="cd00082">
    <property type="entry name" value="HisKA"/>
    <property type="match status" value="1"/>
</dbReference>
<dbReference type="PROSITE" id="PS50109">
    <property type="entry name" value="HIS_KIN"/>
    <property type="match status" value="1"/>
</dbReference>
<dbReference type="Gene3D" id="3.30.450.40">
    <property type="match status" value="1"/>
</dbReference>
<dbReference type="Pfam" id="PF01590">
    <property type="entry name" value="GAF"/>
    <property type="match status" value="1"/>
</dbReference>
<evidence type="ECO:0000259" key="6">
    <source>
        <dbReference type="PROSITE" id="PS50109"/>
    </source>
</evidence>
<dbReference type="Pfam" id="PF08447">
    <property type="entry name" value="PAS_3"/>
    <property type="match status" value="1"/>
</dbReference>
<feature type="domain" description="Histidine kinase" evidence="6">
    <location>
        <begin position="474"/>
        <end position="686"/>
    </location>
</feature>
<dbReference type="Gene3D" id="3.30.450.20">
    <property type="entry name" value="PAS domain"/>
    <property type="match status" value="2"/>
</dbReference>
<evidence type="ECO:0000259" key="7">
    <source>
        <dbReference type="PROSITE" id="PS50113"/>
    </source>
</evidence>
<dbReference type="PANTHER" id="PTHR43304:SF1">
    <property type="entry name" value="PAC DOMAIN-CONTAINING PROTEIN"/>
    <property type="match status" value="1"/>
</dbReference>
<dbReference type="EMBL" id="SJPT01000001">
    <property type="protein sequence ID" value="TWU26915.1"/>
    <property type="molecule type" value="Genomic_DNA"/>
</dbReference>
<dbReference type="PANTHER" id="PTHR43304">
    <property type="entry name" value="PHYTOCHROME-LIKE PROTEIN CPH1"/>
    <property type="match status" value="1"/>
</dbReference>
<dbReference type="PROSITE" id="PS50113">
    <property type="entry name" value="PAC"/>
    <property type="match status" value="1"/>
</dbReference>
<dbReference type="InterPro" id="IPR003594">
    <property type="entry name" value="HATPase_dom"/>
</dbReference>
<dbReference type="SMART" id="SM00388">
    <property type="entry name" value="HisKA"/>
    <property type="match status" value="1"/>
</dbReference>
<evidence type="ECO:0000313" key="9">
    <source>
        <dbReference type="Proteomes" id="UP000316304"/>
    </source>
</evidence>
<evidence type="ECO:0000256" key="1">
    <source>
        <dbReference type="ARBA" id="ARBA00000085"/>
    </source>
</evidence>
<dbReference type="InterPro" id="IPR000014">
    <property type="entry name" value="PAS"/>
</dbReference>
<dbReference type="InterPro" id="IPR035965">
    <property type="entry name" value="PAS-like_dom_sf"/>
</dbReference>
<dbReference type="InterPro" id="IPR013655">
    <property type="entry name" value="PAS_fold_3"/>
</dbReference>
<dbReference type="SMART" id="SM00387">
    <property type="entry name" value="HATPase_c"/>
    <property type="match status" value="1"/>
</dbReference>
<protein>
    <recommendedName>
        <fullName evidence="2">histidine kinase</fullName>
        <ecNumber evidence="2">2.7.13.3</ecNumber>
    </recommendedName>
</protein>
<organism evidence="8 9">
    <name type="scientific">Novipirellula galeiformis</name>
    <dbReference type="NCBI Taxonomy" id="2528004"/>
    <lineage>
        <taxon>Bacteria</taxon>
        <taxon>Pseudomonadati</taxon>
        <taxon>Planctomycetota</taxon>
        <taxon>Planctomycetia</taxon>
        <taxon>Pirellulales</taxon>
        <taxon>Pirellulaceae</taxon>
        <taxon>Novipirellula</taxon>
    </lineage>
</organism>
<dbReference type="RefSeq" id="WP_146593181.1">
    <property type="nucleotide sequence ID" value="NZ_SJPT01000001.1"/>
</dbReference>
<dbReference type="Pfam" id="PF00512">
    <property type="entry name" value="HisKA"/>
    <property type="match status" value="1"/>
</dbReference>
<dbReference type="SMART" id="SM00065">
    <property type="entry name" value="GAF"/>
    <property type="match status" value="1"/>
</dbReference>
<dbReference type="Gene3D" id="3.30.565.10">
    <property type="entry name" value="Histidine kinase-like ATPase, C-terminal domain"/>
    <property type="match status" value="1"/>
</dbReference>
<evidence type="ECO:0000256" key="3">
    <source>
        <dbReference type="ARBA" id="ARBA00022553"/>
    </source>
</evidence>
<evidence type="ECO:0000256" key="5">
    <source>
        <dbReference type="ARBA" id="ARBA00022777"/>
    </source>
</evidence>
<dbReference type="Pfam" id="PF13426">
    <property type="entry name" value="PAS_9"/>
    <property type="match status" value="1"/>
</dbReference>
<dbReference type="EC" id="2.7.13.3" evidence="2"/>
<dbReference type="SMART" id="SM00086">
    <property type="entry name" value="PAC"/>
    <property type="match status" value="2"/>
</dbReference>
<dbReference type="SUPFAM" id="SSF55785">
    <property type="entry name" value="PYP-like sensor domain (PAS domain)"/>
    <property type="match status" value="2"/>
</dbReference>
<comment type="caution">
    <text evidence="8">The sequence shown here is derived from an EMBL/GenBank/DDBJ whole genome shotgun (WGS) entry which is preliminary data.</text>
</comment>
<dbReference type="SUPFAM" id="SSF55874">
    <property type="entry name" value="ATPase domain of HSP90 chaperone/DNA topoisomerase II/histidine kinase"/>
    <property type="match status" value="1"/>
</dbReference>
<keyword evidence="4 8" id="KW-0808">Transferase</keyword>
<dbReference type="Gene3D" id="1.10.287.130">
    <property type="match status" value="1"/>
</dbReference>
<dbReference type="InterPro" id="IPR036097">
    <property type="entry name" value="HisK_dim/P_sf"/>
</dbReference>
<dbReference type="Pfam" id="PF02518">
    <property type="entry name" value="HATPase_c"/>
    <property type="match status" value="1"/>
</dbReference>
<dbReference type="InterPro" id="IPR003018">
    <property type="entry name" value="GAF"/>
</dbReference>
<dbReference type="InterPro" id="IPR036890">
    <property type="entry name" value="HATPase_C_sf"/>
</dbReference>
<evidence type="ECO:0000256" key="4">
    <source>
        <dbReference type="ARBA" id="ARBA00022679"/>
    </source>
</evidence>
<sequence length="686" mass="77814">MSELLSESLLRKILFERSWDAVILFNSQGILESNEAAAAMLRMPDTESLVGRQPDEFLCDYQTEGSSLREKRLRIEALLRQKENHRFDWLCRRADGDEFACEISLTSVKLSSGEGFVGVFRELTERTIERAKLHRVQSRLNHALNGGNVGLWDWDLGTDEVFYSDQWHRQLGEVPGTLSQYVDWESRVHLDDLPGAIQRVQDLFASPRIEYESSFRMRHASGEFRWILARGKVYRDTAGQPTRLLGVHLDVTDQKQHEQRLSKELHLSEVMLQTLESTLKITSLEELCTTVCKQARRLLGAEIAGIDLCHSLNQKLEVHGRSYSSKYQDAMPSEAVPSTAPEQWKRPQAASPVPDDIASCELFRNLDHEGVLLTPQQLQTHPLGAALVQRTPHRPGLRGLLACALYDGDERTLGAIWLSDKEEADFDPGDQAVFRQLAYVVSILIVRLHAEQELRDQKELLDESNEELEQFAYVASHDLQQPLRAISNYAEFIEEDFGEVLGDEGRRFLRLQVAAAKRMKKLIDDLLQYSRVSRDEAFFSEVDFQEVVEEAIRRLEVAIAETGAVIRCEALPVVRGIESRLCQLMQNLIGNAIKYKAADRNPVITISATEQSEHWLFTVEDNGVGIDAKFYTEVFQVFRRLHDGGNIEGTGIGLALCKRIVQRHGGGIWVQAAAQEGSQFCFQILK</sequence>
<evidence type="ECO:0000313" key="8">
    <source>
        <dbReference type="EMBL" id="TWU26915.1"/>
    </source>
</evidence>
<keyword evidence="3" id="KW-0597">Phosphoprotein</keyword>
<dbReference type="SUPFAM" id="SSF55781">
    <property type="entry name" value="GAF domain-like"/>
    <property type="match status" value="1"/>
</dbReference>
<dbReference type="NCBIfam" id="TIGR00229">
    <property type="entry name" value="sensory_box"/>
    <property type="match status" value="1"/>
</dbReference>
<keyword evidence="5" id="KW-0418">Kinase</keyword>
<dbReference type="PRINTS" id="PR00344">
    <property type="entry name" value="BCTRLSENSOR"/>
</dbReference>
<dbReference type="InterPro" id="IPR003661">
    <property type="entry name" value="HisK_dim/P_dom"/>
</dbReference>
<dbReference type="Gene3D" id="2.10.70.100">
    <property type="match status" value="1"/>
</dbReference>
<dbReference type="FunFam" id="3.30.565.10:FF:000006">
    <property type="entry name" value="Sensor histidine kinase WalK"/>
    <property type="match status" value="1"/>
</dbReference>
<dbReference type="OrthoDB" id="231918at2"/>
<accession>A0A5C6CSQ6</accession>
<comment type="catalytic activity">
    <reaction evidence="1">
        <text>ATP + protein L-histidine = ADP + protein N-phospho-L-histidine.</text>
        <dbReference type="EC" id="2.7.13.3"/>
    </reaction>
</comment>
<reference evidence="8 9" key="1">
    <citation type="submission" date="2019-02" db="EMBL/GenBank/DDBJ databases">
        <title>Deep-cultivation of Planctomycetes and their phenomic and genomic characterization uncovers novel biology.</title>
        <authorList>
            <person name="Wiegand S."/>
            <person name="Jogler M."/>
            <person name="Boedeker C."/>
            <person name="Pinto D."/>
            <person name="Vollmers J."/>
            <person name="Rivas-Marin E."/>
            <person name="Kohn T."/>
            <person name="Peeters S.H."/>
            <person name="Heuer A."/>
            <person name="Rast P."/>
            <person name="Oberbeckmann S."/>
            <person name="Bunk B."/>
            <person name="Jeske O."/>
            <person name="Meyerdierks A."/>
            <person name="Storesund J.E."/>
            <person name="Kallscheuer N."/>
            <person name="Luecker S."/>
            <person name="Lage O.M."/>
            <person name="Pohl T."/>
            <person name="Merkel B.J."/>
            <person name="Hornburger P."/>
            <person name="Mueller R.-W."/>
            <person name="Bruemmer F."/>
            <person name="Labrenz M."/>
            <person name="Spormann A.M."/>
            <person name="Op Den Camp H."/>
            <person name="Overmann J."/>
            <person name="Amann R."/>
            <person name="Jetten M.S.M."/>
            <person name="Mascher T."/>
            <person name="Medema M.H."/>
            <person name="Devos D.P."/>
            <person name="Kaster A.-K."/>
            <person name="Ovreas L."/>
            <person name="Rohde M."/>
            <person name="Galperin M.Y."/>
            <person name="Jogler C."/>
        </authorList>
    </citation>
    <scope>NUCLEOTIDE SEQUENCE [LARGE SCALE GENOMIC DNA]</scope>
    <source>
        <strain evidence="8 9">Pla52o</strain>
    </source>
</reference>
<dbReference type="InterPro" id="IPR052162">
    <property type="entry name" value="Sensor_kinase/Photoreceptor"/>
</dbReference>
<evidence type="ECO:0000256" key="2">
    <source>
        <dbReference type="ARBA" id="ARBA00012438"/>
    </source>
</evidence>
<feature type="domain" description="PAC" evidence="7">
    <location>
        <begin position="211"/>
        <end position="263"/>
    </location>
</feature>
<dbReference type="InterPro" id="IPR000700">
    <property type="entry name" value="PAS-assoc_C"/>
</dbReference>
<dbReference type="InterPro" id="IPR001610">
    <property type="entry name" value="PAC"/>
</dbReference>
<dbReference type="Proteomes" id="UP000316304">
    <property type="component" value="Unassembled WGS sequence"/>
</dbReference>
<name>A0A5C6CSQ6_9BACT</name>
<dbReference type="InterPro" id="IPR005467">
    <property type="entry name" value="His_kinase_dom"/>
</dbReference>
<dbReference type="InterPro" id="IPR029016">
    <property type="entry name" value="GAF-like_dom_sf"/>
</dbReference>
<dbReference type="SUPFAM" id="SSF47384">
    <property type="entry name" value="Homodimeric domain of signal transducing histidine kinase"/>
    <property type="match status" value="1"/>
</dbReference>
<dbReference type="AlphaFoldDB" id="A0A5C6CSQ6"/>
<gene>
    <name evidence="8" type="primary">cph1</name>
    <name evidence="8" type="ORF">Pla52o_07710</name>
</gene>
<dbReference type="GO" id="GO:0000155">
    <property type="term" value="F:phosphorelay sensor kinase activity"/>
    <property type="evidence" value="ECO:0007669"/>
    <property type="project" value="InterPro"/>
</dbReference>
<dbReference type="InterPro" id="IPR004358">
    <property type="entry name" value="Sig_transdc_His_kin-like_C"/>
</dbReference>
<keyword evidence="9" id="KW-1185">Reference proteome</keyword>
<proteinExistence type="predicted"/>
<dbReference type="CDD" id="cd00130">
    <property type="entry name" value="PAS"/>
    <property type="match status" value="1"/>
</dbReference>